<dbReference type="InterPro" id="IPR027417">
    <property type="entry name" value="P-loop_NTPase"/>
</dbReference>
<dbReference type="eggNOG" id="COG3367">
    <property type="taxonomic scope" value="Bacteria"/>
</dbReference>
<proteinExistence type="predicted"/>
<comment type="caution">
    <text evidence="1">The sequence shown here is derived from an EMBL/GenBank/DDBJ whole genome shotgun (WGS) entry which is preliminary data.</text>
</comment>
<reference evidence="1 2" key="1">
    <citation type="submission" date="2007-03" db="EMBL/GenBank/DDBJ databases">
        <authorList>
            <person name="Stal L."/>
            <person name="Ferriera S."/>
            <person name="Johnson J."/>
            <person name="Kravitz S."/>
            <person name="Beeson K."/>
            <person name="Sutton G."/>
            <person name="Rogers Y.-H."/>
            <person name="Friedman R."/>
            <person name="Frazier M."/>
            <person name="Venter J.C."/>
        </authorList>
    </citation>
    <scope>NUCLEOTIDE SEQUENCE [LARGE SCALE GENOMIC DNA]</scope>
    <source>
        <strain evidence="1 2">CCY0110</strain>
    </source>
</reference>
<protein>
    <recommendedName>
        <fullName evidence="3">DUF1611 domain-containing protein</fullName>
    </recommendedName>
</protein>
<dbReference type="AlphaFoldDB" id="A3INB6"/>
<evidence type="ECO:0008006" key="3">
    <source>
        <dbReference type="Google" id="ProtNLM"/>
    </source>
</evidence>
<sequence>MNTNLLNPPYLYSSLTRISDLQVKPFDVVSLPRQQWETGDYVVGEVLSPVPVNVKLELPNGRLASLLEGDRIIGAFGIRRATLEAVGEWQSIGEDGGMDNMTCAGLFGKVTSKSYLLPPLTSLQYQGHVLRHGQKVSMKDFVPTISYHPYDCPTIMIIGTSMSAGKTTSARIIIHQLKQLGLKVVAAKLTGAGRYRDILSMKDAGADYIFDFVDVGLPSSVAPPEAFRILVRQLLSMMAAKNPDVVVIEAGASPLEPYNGSVVLEELKQYIYLTVLCASDPYSVVGVCQGFGFLPDLITGIATSTSSGVELVKKLTQIQALTLSEPGALSILTQLLNDKLGLKDKLLTTA</sequence>
<dbReference type="RefSeq" id="WP_008274884.1">
    <property type="nucleotide sequence ID" value="NZ_AAXW01000009.1"/>
</dbReference>
<keyword evidence="2" id="KW-1185">Reference proteome</keyword>
<evidence type="ECO:0000313" key="2">
    <source>
        <dbReference type="Proteomes" id="UP000003781"/>
    </source>
</evidence>
<accession>A3INB6</accession>
<gene>
    <name evidence="1" type="ORF">CY0110_00505</name>
</gene>
<organism evidence="1 2">
    <name type="scientific">Crocosphaera chwakensis CCY0110</name>
    <dbReference type="NCBI Taxonomy" id="391612"/>
    <lineage>
        <taxon>Bacteria</taxon>
        <taxon>Bacillati</taxon>
        <taxon>Cyanobacteriota</taxon>
        <taxon>Cyanophyceae</taxon>
        <taxon>Oscillatoriophycideae</taxon>
        <taxon>Chroococcales</taxon>
        <taxon>Aphanothecaceae</taxon>
        <taxon>Crocosphaera</taxon>
        <taxon>Crocosphaera chwakensis</taxon>
    </lineage>
</organism>
<dbReference type="Proteomes" id="UP000003781">
    <property type="component" value="Unassembled WGS sequence"/>
</dbReference>
<dbReference type="Gene3D" id="3.40.50.300">
    <property type="entry name" value="P-loop containing nucleotide triphosphate hydrolases"/>
    <property type="match status" value="1"/>
</dbReference>
<dbReference type="EMBL" id="AAXW01000009">
    <property type="protein sequence ID" value="EAZ92093.1"/>
    <property type="molecule type" value="Genomic_DNA"/>
</dbReference>
<dbReference type="SUPFAM" id="SSF52540">
    <property type="entry name" value="P-loop containing nucleoside triphosphate hydrolases"/>
    <property type="match status" value="1"/>
</dbReference>
<evidence type="ECO:0000313" key="1">
    <source>
        <dbReference type="EMBL" id="EAZ92093.1"/>
    </source>
</evidence>
<name>A3INB6_9CHRO</name>